<organism evidence="6 7">
    <name type="scientific">Hibiscus sabdariffa</name>
    <name type="common">roselle</name>
    <dbReference type="NCBI Taxonomy" id="183260"/>
    <lineage>
        <taxon>Eukaryota</taxon>
        <taxon>Viridiplantae</taxon>
        <taxon>Streptophyta</taxon>
        <taxon>Embryophyta</taxon>
        <taxon>Tracheophyta</taxon>
        <taxon>Spermatophyta</taxon>
        <taxon>Magnoliopsida</taxon>
        <taxon>eudicotyledons</taxon>
        <taxon>Gunneridae</taxon>
        <taxon>Pentapetalae</taxon>
        <taxon>rosids</taxon>
        <taxon>malvids</taxon>
        <taxon>Malvales</taxon>
        <taxon>Malvaceae</taxon>
        <taxon>Malvoideae</taxon>
        <taxon>Hibiscus</taxon>
    </lineage>
</organism>
<comment type="similarity">
    <text evidence="1">Belongs to the PPR family. PCMP-H subfamily.</text>
</comment>
<gene>
    <name evidence="6" type="ORF">V6N11_065742</name>
</gene>
<evidence type="ECO:0000259" key="5">
    <source>
        <dbReference type="Pfam" id="PF14432"/>
    </source>
</evidence>
<keyword evidence="7" id="KW-1185">Reference proteome</keyword>
<evidence type="ECO:0000313" key="6">
    <source>
        <dbReference type="EMBL" id="KAK8988144.1"/>
    </source>
</evidence>
<feature type="compositionally biased region" description="Basic and acidic residues" evidence="4">
    <location>
        <begin position="635"/>
        <end position="663"/>
    </location>
</feature>
<dbReference type="PANTHER" id="PTHR47926">
    <property type="entry name" value="PENTATRICOPEPTIDE REPEAT-CONTAINING PROTEIN"/>
    <property type="match status" value="1"/>
</dbReference>
<dbReference type="Pfam" id="PF13041">
    <property type="entry name" value="PPR_2"/>
    <property type="match status" value="1"/>
</dbReference>
<feature type="compositionally biased region" description="Polar residues" evidence="4">
    <location>
        <begin position="699"/>
        <end position="709"/>
    </location>
</feature>
<feature type="domain" description="DYW" evidence="5">
    <location>
        <begin position="485"/>
        <end position="568"/>
    </location>
</feature>
<dbReference type="PROSITE" id="PS51375">
    <property type="entry name" value="PPR"/>
    <property type="match status" value="2"/>
</dbReference>
<dbReference type="Pfam" id="PF14432">
    <property type="entry name" value="DYW_deaminase"/>
    <property type="match status" value="1"/>
</dbReference>
<dbReference type="InterPro" id="IPR002885">
    <property type="entry name" value="PPR_rpt"/>
</dbReference>
<sequence length="764" mass="85812">MSLLGDPTSAARPLPQQSIGIADPRILHARALKSPRFDRSVFNNLITLYSKSNLLDSSFRLFNQIPSPNIVSWTSLISAHSNSPLSLTLFISMLRHPILPNQRTIASLFKACVSLPRSLFFGFSLHALSFKLSLNIQPFSGSALLNFYSKYRLPMDAMKVFDEMPERDEVCYGAVIVGLAQNSKMIESLSLFAEMRSCNVGSTMYSVSGALRAVADLAALEQCRMIHGHAVVTGFDKNVIVGSALVDGYGKSGLVLDARKVFDENVDVMNIVGWNALMASYAQQGDANSVIELFQTMADRGFVPDEYSFLAALSVFYNAGLVGEVEMWLKRMKVEYGIEPWLEHYTCLIGAFGRAGRLEDAERIATTMPFNPDAAVWRSLLSSCAHHGEADMALRMARRLLELDPHDDSAYSIAANVLSATGRWAEVADMRKSMKDWRVKKEGGKSWIEVKGKVHVFMAGERKHQRTEEIYSKLAELMEAIEKLGYKPVWNEMLHEVGEGEKKEALWYHSEKLALAYVIVSGAAPEGKPIRIVKNLRICKDCHEAFKYISIAIKKVIIVRDVNRYHKFFSVFPRVKVKEQDQDDQQVIKDYKINYVLSLKDVPLLSMLDSCFPVKRHEDVSPMPTARIPKSYVPEVEKYSDSSSEGSEKSKTKAEAEEKEARPNIRVSSTPRPRAVISSPDNDAVIGYKNKIEGRQPTALKNHNTVQNQHKTRTPIFARSPVRTNKSKDDDERNVESKGKKGSRPTVSTRRKHPLTERPSWQDP</sequence>
<dbReference type="PANTHER" id="PTHR47926:SF464">
    <property type="entry name" value="DYW DOMAIN-CONTAINING PROTEIN"/>
    <property type="match status" value="1"/>
</dbReference>
<proteinExistence type="inferred from homology"/>
<dbReference type="SUPFAM" id="SSF48452">
    <property type="entry name" value="TPR-like"/>
    <property type="match status" value="1"/>
</dbReference>
<evidence type="ECO:0000256" key="4">
    <source>
        <dbReference type="SAM" id="MobiDB-lite"/>
    </source>
</evidence>
<evidence type="ECO:0000313" key="7">
    <source>
        <dbReference type="Proteomes" id="UP001396334"/>
    </source>
</evidence>
<dbReference type="Pfam" id="PF01535">
    <property type="entry name" value="PPR"/>
    <property type="match status" value="5"/>
</dbReference>
<dbReference type="Proteomes" id="UP001396334">
    <property type="component" value="Unassembled WGS sequence"/>
</dbReference>
<dbReference type="Gene3D" id="1.25.40.10">
    <property type="entry name" value="Tetratricopeptide repeat domain"/>
    <property type="match status" value="3"/>
</dbReference>
<keyword evidence="2" id="KW-0677">Repeat</keyword>
<evidence type="ECO:0000256" key="2">
    <source>
        <dbReference type="ARBA" id="ARBA00022737"/>
    </source>
</evidence>
<accession>A0ABR2PIK2</accession>
<dbReference type="Pfam" id="PF20431">
    <property type="entry name" value="E_motif"/>
    <property type="match status" value="1"/>
</dbReference>
<comment type="caution">
    <text evidence="6">The sequence shown here is derived from an EMBL/GenBank/DDBJ whole genome shotgun (WGS) entry which is preliminary data.</text>
</comment>
<dbReference type="EMBL" id="JBBPBN010000059">
    <property type="protein sequence ID" value="KAK8988144.1"/>
    <property type="molecule type" value="Genomic_DNA"/>
</dbReference>
<dbReference type="InterPro" id="IPR032867">
    <property type="entry name" value="DYW_dom"/>
</dbReference>
<feature type="compositionally biased region" description="Basic and acidic residues" evidence="4">
    <location>
        <begin position="726"/>
        <end position="739"/>
    </location>
</feature>
<dbReference type="InterPro" id="IPR046960">
    <property type="entry name" value="PPR_At4g14850-like_plant"/>
</dbReference>
<evidence type="ECO:0000256" key="3">
    <source>
        <dbReference type="PROSITE-ProRule" id="PRU00708"/>
    </source>
</evidence>
<dbReference type="InterPro" id="IPR011990">
    <property type="entry name" value="TPR-like_helical_dom_sf"/>
</dbReference>
<dbReference type="InterPro" id="IPR046848">
    <property type="entry name" value="E_motif"/>
</dbReference>
<dbReference type="NCBIfam" id="TIGR00756">
    <property type="entry name" value="PPR"/>
    <property type="match status" value="1"/>
</dbReference>
<protein>
    <recommendedName>
        <fullName evidence="5">DYW domain-containing protein</fullName>
    </recommendedName>
</protein>
<feature type="repeat" description="PPR" evidence="3">
    <location>
        <begin position="270"/>
        <end position="304"/>
    </location>
</feature>
<feature type="region of interest" description="Disordered" evidence="4">
    <location>
        <begin position="623"/>
        <end position="764"/>
    </location>
</feature>
<reference evidence="6 7" key="1">
    <citation type="journal article" date="2024" name="G3 (Bethesda)">
        <title>Genome assembly of Hibiscus sabdariffa L. provides insights into metabolisms of medicinal natural products.</title>
        <authorList>
            <person name="Kim T."/>
        </authorList>
    </citation>
    <scope>NUCLEOTIDE SEQUENCE [LARGE SCALE GENOMIC DNA]</scope>
    <source>
        <strain evidence="6">TK-2024</strain>
        <tissue evidence="6">Old leaves</tissue>
    </source>
</reference>
<name>A0ABR2PIK2_9ROSI</name>
<feature type="repeat" description="PPR" evidence="3">
    <location>
        <begin position="168"/>
        <end position="202"/>
    </location>
</feature>
<evidence type="ECO:0000256" key="1">
    <source>
        <dbReference type="ARBA" id="ARBA00006643"/>
    </source>
</evidence>